<dbReference type="AlphaFoldDB" id="S7RXA8"/>
<dbReference type="GO" id="GO:0008757">
    <property type="term" value="F:S-adenosylmethionine-dependent methyltransferase activity"/>
    <property type="evidence" value="ECO:0007669"/>
    <property type="project" value="UniProtKB-ARBA"/>
</dbReference>
<dbReference type="HOGENOM" id="CLU_055721_2_0_1"/>
<dbReference type="RefSeq" id="XP_007861894.1">
    <property type="nucleotide sequence ID" value="XM_007863703.1"/>
</dbReference>
<dbReference type="InterPro" id="IPR029063">
    <property type="entry name" value="SAM-dependent_MTases_sf"/>
</dbReference>
<evidence type="ECO:0000313" key="1">
    <source>
        <dbReference type="EMBL" id="EPQ59520.1"/>
    </source>
</evidence>
<reference evidence="1 2" key="1">
    <citation type="journal article" date="2012" name="Science">
        <title>The Paleozoic origin of enzymatic lignin decomposition reconstructed from 31 fungal genomes.</title>
        <authorList>
            <person name="Floudas D."/>
            <person name="Binder M."/>
            <person name="Riley R."/>
            <person name="Barry K."/>
            <person name="Blanchette R.A."/>
            <person name="Henrissat B."/>
            <person name="Martinez A.T."/>
            <person name="Otillar R."/>
            <person name="Spatafora J.W."/>
            <person name="Yadav J.S."/>
            <person name="Aerts A."/>
            <person name="Benoit I."/>
            <person name="Boyd A."/>
            <person name="Carlson A."/>
            <person name="Copeland A."/>
            <person name="Coutinho P.M."/>
            <person name="de Vries R.P."/>
            <person name="Ferreira P."/>
            <person name="Findley K."/>
            <person name="Foster B."/>
            <person name="Gaskell J."/>
            <person name="Glotzer D."/>
            <person name="Gorecki P."/>
            <person name="Heitman J."/>
            <person name="Hesse C."/>
            <person name="Hori C."/>
            <person name="Igarashi K."/>
            <person name="Jurgens J.A."/>
            <person name="Kallen N."/>
            <person name="Kersten P."/>
            <person name="Kohler A."/>
            <person name="Kuees U."/>
            <person name="Kumar T.K.A."/>
            <person name="Kuo A."/>
            <person name="LaButti K."/>
            <person name="Larrondo L.F."/>
            <person name="Lindquist E."/>
            <person name="Ling A."/>
            <person name="Lombard V."/>
            <person name="Lucas S."/>
            <person name="Lundell T."/>
            <person name="Martin R."/>
            <person name="McLaughlin D.J."/>
            <person name="Morgenstern I."/>
            <person name="Morin E."/>
            <person name="Murat C."/>
            <person name="Nagy L.G."/>
            <person name="Nolan M."/>
            <person name="Ohm R.A."/>
            <person name="Patyshakuliyeva A."/>
            <person name="Rokas A."/>
            <person name="Ruiz-Duenas F.J."/>
            <person name="Sabat G."/>
            <person name="Salamov A."/>
            <person name="Samejima M."/>
            <person name="Schmutz J."/>
            <person name="Slot J.C."/>
            <person name="St John F."/>
            <person name="Stenlid J."/>
            <person name="Sun H."/>
            <person name="Sun S."/>
            <person name="Syed K."/>
            <person name="Tsang A."/>
            <person name="Wiebenga A."/>
            <person name="Young D."/>
            <person name="Pisabarro A."/>
            <person name="Eastwood D.C."/>
            <person name="Martin F."/>
            <person name="Cullen D."/>
            <person name="Grigoriev I.V."/>
            <person name="Hibbett D.S."/>
        </authorList>
    </citation>
    <scope>NUCLEOTIDE SEQUENCE [LARGE SCALE GENOMIC DNA]</scope>
    <source>
        <strain evidence="1 2">ATCC 11539</strain>
    </source>
</reference>
<evidence type="ECO:0008006" key="3">
    <source>
        <dbReference type="Google" id="ProtNLM"/>
    </source>
</evidence>
<dbReference type="GeneID" id="19307052"/>
<dbReference type="KEGG" id="gtr:GLOTRDRAFT_55609"/>
<dbReference type="eggNOG" id="KOG2793">
    <property type="taxonomic scope" value="Eukaryota"/>
</dbReference>
<dbReference type="EMBL" id="KB469297">
    <property type="protein sequence ID" value="EPQ59520.1"/>
    <property type="molecule type" value="Genomic_DNA"/>
</dbReference>
<dbReference type="InterPro" id="IPR019410">
    <property type="entry name" value="Methyltransf_16"/>
</dbReference>
<dbReference type="Proteomes" id="UP000030669">
    <property type="component" value="Unassembled WGS sequence"/>
</dbReference>
<keyword evidence="2" id="KW-1185">Reference proteome</keyword>
<dbReference type="Gene3D" id="3.40.50.150">
    <property type="entry name" value="Vaccinia Virus protein VP39"/>
    <property type="match status" value="1"/>
</dbReference>
<dbReference type="PANTHER" id="PTHR14614:SF132">
    <property type="entry name" value="PROTEIN-LYSINE METHYLTRANSFERASE C42C1.13"/>
    <property type="match status" value="1"/>
</dbReference>
<protein>
    <recommendedName>
        <fullName evidence="3">Elongation factor methyltransferase 6</fullName>
    </recommendedName>
</protein>
<dbReference type="OrthoDB" id="407325at2759"/>
<proteinExistence type="inferred from homology"/>
<dbReference type="STRING" id="670483.S7RXA8"/>
<accession>S7RXA8</accession>
<dbReference type="PANTHER" id="PTHR14614">
    <property type="entry name" value="HEPATOCELLULAR CARCINOMA-ASSOCIATED ANTIGEN"/>
    <property type="match status" value="1"/>
</dbReference>
<dbReference type="OMA" id="IWPAAEV"/>
<dbReference type="Pfam" id="PF10294">
    <property type="entry name" value="Methyltransf_16"/>
    <property type="match status" value="1"/>
</dbReference>
<dbReference type="SUPFAM" id="SSF53335">
    <property type="entry name" value="S-adenosyl-L-methionine-dependent methyltransferases"/>
    <property type="match status" value="1"/>
</dbReference>
<sequence length="270" mass="30033">MSTHDLDIGRQMEREEQLDFQDPLRHLREDDEILPPQPPSVQNQTVKLSFPCGPADSSRAEDQIEIFLNVDASPGCGGLAWPAGEVLASYLARRGRGSLAGKTVLELGSGTGLVGLVAGLLGGKTWITDQLPLLEIMKTNININKLACCVEAAELNWGEPIPDSIPWPPDLILAADCVYFEPAFPLLVETLSELVSDPRTEVLFCYKKRRKADKRFFTLLRKKFTWEEAGSSSTPSLSRRNFDSHIQVLDDPNREVYTKEAISLLRLSKK</sequence>
<organism evidence="1 2">
    <name type="scientific">Gloeophyllum trabeum (strain ATCC 11539 / FP-39264 / Madison 617)</name>
    <name type="common">Brown rot fungus</name>
    <dbReference type="NCBI Taxonomy" id="670483"/>
    <lineage>
        <taxon>Eukaryota</taxon>
        <taxon>Fungi</taxon>
        <taxon>Dikarya</taxon>
        <taxon>Basidiomycota</taxon>
        <taxon>Agaricomycotina</taxon>
        <taxon>Agaricomycetes</taxon>
        <taxon>Gloeophyllales</taxon>
        <taxon>Gloeophyllaceae</taxon>
        <taxon>Gloeophyllum</taxon>
    </lineage>
</organism>
<feature type="non-terminal residue" evidence="1">
    <location>
        <position position="270"/>
    </location>
</feature>
<dbReference type="InterPro" id="IPR033684">
    <property type="entry name" value="EFM6"/>
</dbReference>
<dbReference type="HAMAP" id="MF_03198">
    <property type="entry name" value="Methyltr_EFM6"/>
    <property type="match status" value="1"/>
</dbReference>
<evidence type="ECO:0000313" key="2">
    <source>
        <dbReference type="Proteomes" id="UP000030669"/>
    </source>
</evidence>
<gene>
    <name evidence="1" type="ORF">GLOTRDRAFT_55609</name>
</gene>
<name>S7RXA8_GLOTA</name>